<protein>
    <submittedName>
        <fullName evidence="2">Uncharacterized protein</fullName>
    </submittedName>
</protein>
<keyword evidence="1" id="KW-1133">Transmembrane helix</keyword>
<gene>
    <name evidence="2" type="ORF">DV706_08785</name>
</gene>
<dbReference type="EMBL" id="CP031305">
    <property type="protein sequence ID" value="QCC54556.1"/>
    <property type="molecule type" value="Genomic_DNA"/>
</dbReference>
<name>A0A4D6HMQ8_9EURY</name>
<dbReference type="KEGG" id="nbg:DV706_08785"/>
<dbReference type="GeneID" id="39851347"/>
<reference evidence="2 3" key="1">
    <citation type="journal article" date="2019" name="Nat. Commun.">
        <title>A new type of DNA phosphorothioation-based antiviral system in archaea.</title>
        <authorList>
            <person name="Xiong L."/>
            <person name="Liu S."/>
            <person name="Chen S."/>
            <person name="Xiao Y."/>
            <person name="Zhu B."/>
            <person name="Gao Y."/>
            <person name="Zhang Y."/>
            <person name="Chen B."/>
            <person name="Luo J."/>
            <person name="Deng Z."/>
            <person name="Chen X."/>
            <person name="Wang L."/>
            <person name="Chen S."/>
        </authorList>
    </citation>
    <scope>NUCLEOTIDE SEQUENCE [LARGE SCALE GENOMIC DNA]</scope>
    <source>
        <strain evidence="2 3">JCM 10635</strain>
    </source>
</reference>
<feature type="transmembrane region" description="Helical" evidence="1">
    <location>
        <begin position="30"/>
        <end position="51"/>
    </location>
</feature>
<evidence type="ECO:0000313" key="2">
    <source>
        <dbReference type="EMBL" id="QCC54556.1"/>
    </source>
</evidence>
<sequence>MTPVALLVLFCAAMAAIAVGRLVVSEQREYVDIGTALVVVGITLLTTLWVALEESMLTTVERLLLAAVGVCVVAAGVVMIVRYWDQSAGPTIARE</sequence>
<dbReference type="RefSeq" id="WP_006065009.1">
    <property type="nucleotide sequence ID" value="NZ_CP031305.1"/>
</dbReference>
<proteinExistence type="predicted"/>
<keyword evidence="1" id="KW-0812">Transmembrane</keyword>
<organism evidence="2 3">
    <name type="scientific">Natronorubrum bangense</name>
    <dbReference type="NCBI Taxonomy" id="61858"/>
    <lineage>
        <taxon>Archaea</taxon>
        <taxon>Methanobacteriati</taxon>
        <taxon>Methanobacteriota</taxon>
        <taxon>Stenosarchaea group</taxon>
        <taxon>Halobacteria</taxon>
        <taxon>Halobacteriales</taxon>
        <taxon>Natrialbaceae</taxon>
        <taxon>Natronorubrum</taxon>
    </lineage>
</organism>
<accession>A0A4D6HMQ8</accession>
<keyword evidence="1" id="KW-0472">Membrane</keyword>
<dbReference type="AlphaFoldDB" id="A0A4D6HMQ8"/>
<evidence type="ECO:0000256" key="1">
    <source>
        <dbReference type="SAM" id="Phobius"/>
    </source>
</evidence>
<feature type="transmembrane region" description="Helical" evidence="1">
    <location>
        <begin position="63"/>
        <end position="84"/>
    </location>
</feature>
<dbReference type="Proteomes" id="UP000296822">
    <property type="component" value="Chromosome"/>
</dbReference>
<evidence type="ECO:0000313" key="3">
    <source>
        <dbReference type="Proteomes" id="UP000296822"/>
    </source>
</evidence>